<name>D2R486_PIRSD</name>
<protein>
    <recommendedName>
        <fullName evidence="2">N-acetyltransferase domain-containing protein</fullName>
    </recommendedName>
</protein>
<dbReference type="CDD" id="cd04301">
    <property type="entry name" value="NAT_SF"/>
    <property type="match status" value="1"/>
</dbReference>
<feature type="domain" description="N-acetyltransferase" evidence="2">
    <location>
        <begin position="140"/>
        <end position="335"/>
    </location>
</feature>
<dbReference type="Gene3D" id="3.30.1050.10">
    <property type="entry name" value="SCP2 sterol-binding domain"/>
    <property type="match status" value="1"/>
</dbReference>
<dbReference type="KEGG" id="psl:Psta_0547"/>
<evidence type="ECO:0000259" key="2">
    <source>
        <dbReference type="PROSITE" id="PS51186"/>
    </source>
</evidence>
<feature type="compositionally biased region" description="Low complexity" evidence="1">
    <location>
        <begin position="61"/>
        <end position="76"/>
    </location>
</feature>
<dbReference type="PANTHER" id="PTHR37817:SF1">
    <property type="entry name" value="N-ACETYLTRANSFERASE EIS"/>
    <property type="match status" value="1"/>
</dbReference>
<evidence type="ECO:0000313" key="3">
    <source>
        <dbReference type="EMBL" id="ADB15234.1"/>
    </source>
</evidence>
<feature type="region of interest" description="Disordered" evidence="1">
    <location>
        <begin position="1"/>
        <end position="90"/>
    </location>
</feature>
<dbReference type="STRING" id="530564.Psta_0547"/>
<keyword evidence="4" id="KW-1185">Reference proteome</keyword>
<evidence type="ECO:0000313" key="4">
    <source>
        <dbReference type="Proteomes" id="UP000001887"/>
    </source>
</evidence>
<feature type="compositionally biased region" description="Polar residues" evidence="1">
    <location>
        <begin position="1"/>
        <end position="27"/>
    </location>
</feature>
<dbReference type="InterPro" id="IPR000182">
    <property type="entry name" value="GNAT_dom"/>
</dbReference>
<gene>
    <name evidence="3" type="ordered locus">Psta_0547</name>
</gene>
<dbReference type="PROSITE" id="PS51186">
    <property type="entry name" value="GNAT"/>
    <property type="match status" value="1"/>
</dbReference>
<dbReference type="GO" id="GO:0034069">
    <property type="term" value="F:aminoglycoside N-acetyltransferase activity"/>
    <property type="evidence" value="ECO:0007669"/>
    <property type="project" value="TreeGrafter"/>
</dbReference>
<dbReference type="InterPro" id="IPR036527">
    <property type="entry name" value="SCP2_sterol-bd_dom_sf"/>
</dbReference>
<dbReference type="Proteomes" id="UP000001887">
    <property type="component" value="Chromosome"/>
</dbReference>
<feature type="compositionally biased region" description="Polar residues" evidence="1">
    <location>
        <begin position="36"/>
        <end position="49"/>
    </location>
</feature>
<dbReference type="HOGENOM" id="CLU_457732_0_0_0"/>
<dbReference type="Pfam" id="PF13527">
    <property type="entry name" value="Acetyltransf_9"/>
    <property type="match status" value="1"/>
</dbReference>
<sequence length="596" mass="64800">MPHASVTDQRQSQDLTSRSIATQSPARQSVAEPQVEQPSTKSLTASSQASPPPVAKRSVRRAASSRAAATTSVNRSRTSRPKFIETSITTTDADARPITSRVLEPSGTGFVGGRGLDAIRGPQGQTGIVTDSSLADLAWPAVETARSADHIEIHQLLRAAFHAPTTAEFAAQLDEPGYQPSERLVIRHRREIVSHLRLVPRTLEFDGQRVRAMMLSELVTSAPWQRRGLARHLVSAAQHVAREQGVTLLLARTKFPQLFSALRWQEASLQWSSLADARQVLAKLALWSSSNQKELFADDEDAPITFTHGRTPTRNIPVVVRPLRRIDYVSLRELYASAAPTMRGWPVRSDEYWDWLLGKGACDSMLVAAVRDPKAGNALGSEKIVGYAFAREGRLVEHLVLPGYAEAAEQLLARVCSDVLESDRGNIRVDAPLLSPLHEHLRAAGGQTVTPQQTCGQKWMMLPLGAVSLLEKSLPSITARAAKISDTKTATLSLRIGSVNKAREKSAGEVSLRAPQKQFRLQLYRSGVKLVEAAATSPSITLSETCLGMLLLGQWSVESAIARGELDASSAAAAKLAETLFPSQLWHIPPLDDLLG</sequence>
<dbReference type="PANTHER" id="PTHR37817">
    <property type="entry name" value="N-ACETYLTRANSFERASE EIS"/>
    <property type="match status" value="1"/>
</dbReference>
<dbReference type="InterPro" id="IPR051554">
    <property type="entry name" value="Acetyltransferase_Eis"/>
</dbReference>
<accession>D2R486</accession>
<dbReference type="eggNOG" id="COG3153">
    <property type="taxonomic scope" value="Bacteria"/>
</dbReference>
<dbReference type="OrthoDB" id="211235at2"/>
<dbReference type="SUPFAM" id="SSF55729">
    <property type="entry name" value="Acyl-CoA N-acyltransferases (Nat)"/>
    <property type="match status" value="1"/>
</dbReference>
<dbReference type="AlphaFoldDB" id="D2R486"/>
<evidence type="ECO:0000256" key="1">
    <source>
        <dbReference type="SAM" id="MobiDB-lite"/>
    </source>
</evidence>
<dbReference type="Gene3D" id="3.40.630.30">
    <property type="match status" value="1"/>
</dbReference>
<organism evidence="3 4">
    <name type="scientific">Pirellula staleyi (strain ATCC 27377 / DSM 6068 / ICPB 4128)</name>
    <name type="common">Pirella staleyi</name>
    <dbReference type="NCBI Taxonomy" id="530564"/>
    <lineage>
        <taxon>Bacteria</taxon>
        <taxon>Pseudomonadati</taxon>
        <taxon>Planctomycetota</taxon>
        <taxon>Planctomycetia</taxon>
        <taxon>Pirellulales</taxon>
        <taxon>Pirellulaceae</taxon>
        <taxon>Pirellula</taxon>
    </lineage>
</organism>
<proteinExistence type="predicted"/>
<dbReference type="InterPro" id="IPR016181">
    <property type="entry name" value="Acyl_CoA_acyltransferase"/>
</dbReference>
<reference evidence="3 4" key="1">
    <citation type="journal article" date="2009" name="Stand. Genomic Sci.">
        <title>Complete genome sequence of Pirellula staleyi type strain (ATCC 27377).</title>
        <authorList>
            <person name="Clum A."/>
            <person name="Tindall B.J."/>
            <person name="Sikorski J."/>
            <person name="Ivanova N."/>
            <person name="Mavrommatis K."/>
            <person name="Lucas S."/>
            <person name="Glavina del Rio T."/>
            <person name="Nolan M."/>
            <person name="Chen F."/>
            <person name="Tice H."/>
            <person name="Pitluck S."/>
            <person name="Cheng J.F."/>
            <person name="Chertkov O."/>
            <person name="Brettin T."/>
            <person name="Han C."/>
            <person name="Detter J.C."/>
            <person name="Kuske C."/>
            <person name="Bruce D."/>
            <person name="Goodwin L."/>
            <person name="Ovchinikova G."/>
            <person name="Pati A."/>
            <person name="Mikhailova N."/>
            <person name="Chen A."/>
            <person name="Palaniappan K."/>
            <person name="Land M."/>
            <person name="Hauser L."/>
            <person name="Chang Y.J."/>
            <person name="Jeffries C.D."/>
            <person name="Chain P."/>
            <person name="Rohde M."/>
            <person name="Goker M."/>
            <person name="Bristow J."/>
            <person name="Eisen J.A."/>
            <person name="Markowitz V."/>
            <person name="Hugenholtz P."/>
            <person name="Kyrpides N.C."/>
            <person name="Klenk H.P."/>
            <person name="Lapidus A."/>
        </authorList>
    </citation>
    <scope>NUCLEOTIDE SEQUENCE [LARGE SCALE GENOMIC DNA]</scope>
    <source>
        <strain evidence="4">ATCC 27377 / DSM 6068 / ICPB 4128</strain>
    </source>
</reference>
<dbReference type="EMBL" id="CP001848">
    <property type="protein sequence ID" value="ADB15234.1"/>
    <property type="molecule type" value="Genomic_DNA"/>
</dbReference>
<dbReference type="GO" id="GO:0030649">
    <property type="term" value="P:aminoglycoside antibiotic catabolic process"/>
    <property type="evidence" value="ECO:0007669"/>
    <property type="project" value="TreeGrafter"/>
</dbReference>